<proteinExistence type="predicted"/>
<protein>
    <submittedName>
        <fullName evidence="1">Uncharacterized protein</fullName>
    </submittedName>
</protein>
<dbReference type="KEGG" id="tmn:UCRPA7_3323"/>
<dbReference type="AlphaFoldDB" id="R8BP71"/>
<dbReference type="EMBL" id="KB933041">
    <property type="protein sequence ID" value="EOO01090.1"/>
    <property type="molecule type" value="Genomic_DNA"/>
</dbReference>
<name>R8BP71_PHAM7</name>
<sequence length="159" mass="17676">MVIWETQAPLKADKLQKVLDIGTGTGSIEDWPALFKQAHNVLKPGAWLESYDGTPVLETDDDTLGENMAKWGTFFVEGGKKIGRSFTVLEDGTQRKAMEEAGFVDIQERDFKVPLGRWPKDKKLKEIGTFGHLTVMSDTEGVVLFMANVLGWSAEESQV</sequence>
<organism evidence="1 2">
    <name type="scientific">Phaeoacremonium minimum (strain UCR-PA7)</name>
    <name type="common">Esca disease fungus</name>
    <name type="synonym">Togninia minima</name>
    <dbReference type="NCBI Taxonomy" id="1286976"/>
    <lineage>
        <taxon>Eukaryota</taxon>
        <taxon>Fungi</taxon>
        <taxon>Dikarya</taxon>
        <taxon>Ascomycota</taxon>
        <taxon>Pezizomycotina</taxon>
        <taxon>Sordariomycetes</taxon>
        <taxon>Sordariomycetidae</taxon>
        <taxon>Togniniales</taxon>
        <taxon>Togniniaceae</taxon>
        <taxon>Phaeoacremonium</taxon>
    </lineage>
</organism>
<dbReference type="SUPFAM" id="SSF53335">
    <property type="entry name" value="S-adenosyl-L-methionine-dependent methyltransferases"/>
    <property type="match status" value="1"/>
</dbReference>
<evidence type="ECO:0000313" key="2">
    <source>
        <dbReference type="Proteomes" id="UP000014074"/>
    </source>
</evidence>
<dbReference type="eggNOG" id="ENOG502QSKG">
    <property type="taxonomic scope" value="Eukaryota"/>
</dbReference>
<dbReference type="Gene3D" id="3.40.50.150">
    <property type="entry name" value="Vaccinia Virus protein VP39"/>
    <property type="match status" value="1"/>
</dbReference>
<reference evidence="2" key="1">
    <citation type="journal article" date="2013" name="Genome Announc.">
        <title>Draft genome sequence of the ascomycete Phaeoacremonium aleophilum strain UCR-PA7, a causal agent of the esca disease complex in grapevines.</title>
        <authorList>
            <person name="Blanco-Ulate B."/>
            <person name="Rolshausen P."/>
            <person name="Cantu D."/>
        </authorList>
    </citation>
    <scope>NUCLEOTIDE SEQUENCE [LARGE SCALE GENOMIC DNA]</scope>
    <source>
        <strain evidence="2">UCR-PA7</strain>
    </source>
</reference>
<dbReference type="RefSeq" id="XP_007914068.1">
    <property type="nucleotide sequence ID" value="XM_007915877.1"/>
</dbReference>
<dbReference type="HOGENOM" id="CLU_010595_2_4_1"/>
<dbReference type="InterPro" id="IPR029063">
    <property type="entry name" value="SAM-dependent_MTases_sf"/>
</dbReference>
<dbReference type="Proteomes" id="UP000014074">
    <property type="component" value="Unassembled WGS sequence"/>
</dbReference>
<evidence type="ECO:0000313" key="1">
    <source>
        <dbReference type="EMBL" id="EOO01090.1"/>
    </source>
</evidence>
<dbReference type="GeneID" id="19323661"/>
<dbReference type="OrthoDB" id="2013972at2759"/>
<gene>
    <name evidence="1" type="ORF">UCRPA7_3323</name>
</gene>
<keyword evidence="2" id="KW-1185">Reference proteome</keyword>
<accession>R8BP71</accession>